<keyword evidence="4 5" id="KW-0472">Membrane</keyword>
<dbReference type="GO" id="GO:0016020">
    <property type="term" value="C:membrane"/>
    <property type="evidence" value="ECO:0007669"/>
    <property type="project" value="UniProtKB-SubCell"/>
</dbReference>
<dbReference type="GO" id="GO:0046873">
    <property type="term" value="F:metal ion transmembrane transporter activity"/>
    <property type="evidence" value="ECO:0007669"/>
    <property type="project" value="InterPro"/>
</dbReference>
<dbReference type="RefSeq" id="XP_040875101.1">
    <property type="nucleotide sequence ID" value="XM_041023727.1"/>
</dbReference>
<feature type="transmembrane region" description="Helical" evidence="5">
    <location>
        <begin position="395"/>
        <end position="416"/>
    </location>
</feature>
<evidence type="ECO:0000256" key="5">
    <source>
        <dbReference type="SAM" id="Phobius"/>
    </source>
</evidence>
<accession>A0A074VCL0</accession>
<dbReference type="EMBL" id="KL584860">
    <property type="protein sequence ID" value="KEQ58078.1"/>
    <property type="molecule type" value="Genomic_DNA"/>
</dbReference>
<dbReference type="InterPro" id="IPR002523">
    <property type="entry name" value="MgTranspt_CorA/ZnTranspt_ZntB"/>
</dbReference>
<dbReference type="HOGENOM" id="CLU_041307_1_2_1"/>
<comment type="subcellular location">
    <subcellularLocation>
        <location evidence="1">Membrane</location>
        <topology evidence="1">Multi-pass membrane protein</topology>
    </subcellularLocation>
</comment>
<proteinExistence type="predicted"/>
<evidence type="ECO:0000313" key="6">
    <source>
        <dbReference type="EMBL" id="KEQ58078.1"/>
    </source>
</evidence>
<dbReference type="Gene3D" id="1.20.58.340">
    <property type="entry name" value="Magnesium transport protein CorA, transmembrane region"/>
    <property type="match status" value="1"/>
</dbReference>
<dbReference type="SUPFAM" id="SSF144083">
    <property type="entry name" value="Magnesium transport protein CorA, transmembrane region"/>
    <property type="match status" value="1"/>
</dbReference>
<evidence type="ECO:0000256" key="2">
    <source>
        <dbReference type="ARBA" id="ARBA00022692"/>
    </source>
</evidence>
<protein>
    <recommendedName>
        <fullName evidence="8">Cora-domain-containing protein</fullName>
    </recommendedName>
</protein>
<gene>
    <name evidence="6" type="ORF">M437DRAFT_60273</name>
</gene>
<dbReference type="Proteomes" id="UP000030672">
    <property type="component" value="Unassembled WGS sequence"/>
</dbReference>
<dbReference type="AlphaFoldDB" id="A0A074VCL0"/>
<dbReference type="Pfam" id="PF01544">
    <property type="entry name" value="CorA"/>
    <property type="match status" value="1"/>
</dbReference>
<evidence type="ECO:0008006" key="8">
    <source>
        <dbReference type="Google" id="ProtNLM"/>
    </source>
</evidence>
<keyword evidence="2 5" id="KW-0812">Transmembrane</keyword>
<evidence type="ECO:0000256" key="1">
    <source>
        <dbReference type="ARBA" id="ARBA00004141"/>
    </source>
</evidence>
<evidence type="ECO:0000313" key="7">
    <source>
        <dbReference type="Proteomes" id="UP000030672"/>
    </source>
</evidence>
<dbReference type="STRING" id="1043003.A0A074VCL0"/>
<evidence type="ECO:0000256" key="4">
    <source>
        <dbReference type="ARBA" id="ARBA00023136"/>
    </source>
</evidence>
<dbReference type="GeneID" id="63917100"/>
<reference evidence="6 7" key="1">
    <citation type="journal article" date="2014" name="BMC Genomics">
        <title>Genome sequencing of four Aureobasidium pullulans varieties: biotechnological potential, stress tolerance, and description of new species.</title>
        <authorList>
            <person name="Gostin Ar C."/>
            <person name="Ohm R.A."/>
            <person name="Kogej T."/>
            <person name="Sonjak S."/>
            <person name="Turk M."/>
            <person name="Zajc J."/>
            <person name="Zalar P."/>
            <person name="Grube M."/>
            <person name="Sun H."/>
            <person name="Han J."/>
            <person name="Sharma A."/>
            <person name="Chiniquy J."/>
            <person name="Ngan C.Y."/>
            <person name="Lipzen A."/>
            <person name="Barry K."/>
            <person name="Grigoriev I.V."/>
            <person name="Gunde-Cimerman N."/>
        </authorList>
    </citation>
    <scope>NUCLEOTIDE SEQUENCE [LARGE SCALE GENOMIC DNA]</scope>
    <source>
        <strain evidence="6 7">CBS 110374</strain>
    </source>
</reference>
<organism evidence="6 7">
    <name type="scientific">Aureobasidium melanogenum (strain CBS 110374)</name>
    <name type="common">Aureobasidium pullulans var. melanogenum</name>
    <dbReference type="NCBI Taxonomy" id="1043003"/>
    <lineage>
        <taxon>Eukaryota</taxon>
        <taxon>Fungi</taxon>
        <taxon>Dikarya</taxon>
        <taxon>Ascomycota</taxon>
        <taxon>Pezizomycotina</taxon>
        <taxon>Dothideomycetes</taxon>
        <taxon>Dothideomycetidae</taxon>
        <taxon>Dothideales</taxon>
        <taxon>Saccotheciaceae</taxon>
        <taxon>Aureobasidium</taxon>
    </lineage>
</organism>
<name>A0A074VCL0_AURM1</name>
<sequence>MEEFSTNIDDKQQRQSNINVEQQKKLHVERQQKLQEWFPHTPAVFWSKTCEEHNGFFGSHTSSTLIPIPESSHASSFTDQITTSAAADHQELVSTYFRLIVKMLSSAKAQAQGFTSVSSGAADYEWHETGYLSASSDTKNLLLCFDVPADSIANLYQTMPKALDQVTGPFALHILLLEELAQLYDRSVWAMAKKVRGIEKQRLLESGRRVSTTSSLSSSFDPPANDTSKPIGLVQLRNSENFEHLFEISRHLAHSVETTQIATEVVERIKNACEYIHLAQGTPILAARVQKLNFLHSLFRGLSARSVSIEKRLTSEQVLLSNVISQRDSNVNKEMSNFSSQIALSAKEDGAAMKTIAVVTLTFLPATFVTALLGMNFFTVDSKTPGGRLTSTKDVWIFFVIAVPLTVIVLCIWWWWQRREVKRHNAGRSEKDVEDLEDAGS</sequence>
<evidence type="ECO:0000256" key="3">
    <source>
        <dbReference type="ARBA" id="ARBA00022989"/>
    </source>
</evidence>
<keyword evidence="3 5" id="KW-1133">Transmembrane helix</keyword>
<keyword evidence="7" id="KW-1185">Reference proteome</keyword>
<feature type="transmembrane region" description="Helical" evidence="5">
    <location>
        <begin position="355"/>
        <end position="375"/>
    </location>
</feature>
<dbReference type="InterPro" id="IPR045863">
    <property type="entry name" value="CorA_TM1_TM2"/>
</dbReference>